<dbReference type="InterPro" id="IPR036038">
    <property type="entry name" value="Aminotransferase-like"/>
</dbReference>
<dbReference type="GO" id="GO:0008652">
    <property type="term" value="P:amino acid biosynthetic process"/>
    <property type="evidence" value="ECO:0007669"/>
    <property type="project" value="UniProtKB-ARBA"/>
</dbReference>
<evidence type="ECO:0000313" key="6">
    <source>
        <dbReference type="EMBL" id="CUN99103.1"/>
    </source>
</evidence>
<dbReference type="SUPFAM" id="SSF56752">
    <property type="entry name" value="D-aminoacid aminotransferase-like PLP-dependent enzymes"/>
    <property type="match status" value="1"/>
</dbReference>
<dbReference type="Gene3D" id="3.20.10.10">
    <property type="entry name" value="D-amino Acid Aminotransferase, subunit A, domain 2"/>
    <property type="match status" value="1"/>
</dbReference>
<dbReference type="PANTHER" id="PTHR42743">
    <property type="entry name" value="AMINO-ACID AMINOTRANSFERASE"/>
    <property type="match status" value="1"/>
</dbReference>
<dbReference type="EC" id="2.6.1.42" evidence="6"/>
<accession>A0A174BF26</accession>
<dbReference type="InterPro" id="IPR001544">
    <property type="entry name" value="Aminotrans_IV"/>
</dbReference>
<comment type="cofactor">
    <cofactor evidence="1 5">
        <name>pyridoxal 5'-phosphate</name>
        <dbReference type="ChEBI" id="CHEBI:597326"/>
    </cofactor>
</comment>
<reference evidence="6 7" key="1">
    <citation type="submission" date="2015-09" db="EMBL/GenBank/DDBJ databases">
        <authorList>
            <consortium name="Pathogen Informatics"/>
        </authorList>
    </citation>
    <scope>NUCLEOTIDE SEQUENCE [LARGE SCALE GENOMIC DNA]</scope>
    <source>
        <strain evidence="6 7">2789STDY5834856</strain>
    </source>
</reference>
<sequence>MEVKGESLMKVEAINKFYLKDGKICEVKDFVDDNSDKGNIIYEVFRIEGGTPIFLKDHTERLQRSFSLLNLEMPFSIEEFRNNIAKVIKANDYVLGNMKMTYNILSKELKIFYIPHKYPSEKDYADGVKTILYHGERENPNIKIVNKSFRELINEELAKQNAYEAILVDRNGDITEGSRSNIFFIKDKKLITAPGQAVLLGVTRAKVMLIAKDLKIDVIERTVKESEIKDMDAMFISGSLAKVLPIAYVDDMKKDAHNEILRNIIDRYNYMVDECIKENKE</sequence>
<dbReference type="RefSeq" id="WP_242855866.1">
    <property type="nucleotide sequence ID" value="NZ_CABIXQ010000004.1"/>
</dbReference>
<evidence type="ECO:0000256" key="4">
    <source>
        <dbReference type="RuleBase" id="RU004106"/>
    </source>
</evidence>
<dbReference type="InterPro" id="IPR018300">
    <property type="entry name" value="Aminotrans_IV_CS"/>
</dbReference>
<protein>
    <submittedName>
        <fullName evidence="6">Enzyme of ilve/pabc family</fullName>
        <ecNumber evidence="6">2.6.1.42</ecNumber>
    </submittedName>
</protein>
<dbReference type="Proteomes" id="UP000095594">
    <property type="component" value="Unassembled WGS sequence"/>
</dbReference>
<dbReference type="InterPro" id="IPR043131">
    <property type="entry name" value="BCAT-like_N"/>
</dbReference>
<dbReference type="Gene3D" id="3.30.470.10">
    <property type="match status" value="1"/>
</dbReference>
<organism evidence="6 7">
    <name type="scientific">Clostridium disporicum</name>
    <dbReference type="NCBI Taxonomy" id="84024"/>
    <lineage>
        <taxon>Bacteria</taxon>
        <taxon>Bacillati</taxon>
        <taxon>Bacillota</taxon>
        <taxon>Clostridia</taxon>
        <taxon>Eubacteriales</taxon>
        <taxon>Clostridiaceae</taxon>
        <taxon>Clostridium</taxon>
    </lineage>
</organism>
<dbReference type="InterPro" id="IPR043132">
    <property type="entry name" value="BCAT-like_C"/>
</dbReference>
<comment type="similarity">
    <text evidence="2 4">Belongs to the class-IV pyridoxal-phosphate-dependent aminotransferase family.</text>
</comment>
<evidence type="ECO:0000256" key="2">
    <source>
        <dbReference type="ARBA" id="ARBA00009320"/>
    </source>
</evidence>
<dbReference type="AlphaFoldDB" id="A0A174BF26"/>
<dbReference type="EMBL" id="CYZX01000004">
    <property type="protein sequence ID" value="CUN99103.1"/>
    <property type="molecule type" value="Genomic_DNA"/>
</dbReference>
<keyword evidence="6" id="KW-0808">Transferase</keyword>
<keyword evidence="3 5" id="KW-0663">Pyridoxal phosphate</keyword>
<keyword evidence="6" id="KW-0032">Aminotransferase</keyword>
<dbReference type="FunFam" id="3.20.10.10:FF:000002">
    <property type="entry name" value="D-alanine aminotransferase"/>
    <property type="match status" value="1"/>
</dbReference>
<dbReference type="InterPro" id="IPR050571">
    <property type="entry name" value="Class-IV_PLP-Dep_Aminotrnsfr"/>
</dbReference>
<dbReference type="GO" id="GO:0004084">
    <property type="term" value="F:branched-chain-amino-acid transaminase activity"/>
    <property type="evidence" value="ECO:0007669"/>
    <property type="project" value="UniProtKB-EC"/>
</dbReference>
<name>A0A174BF26_9CLOT</name>
<evidence type="ECO:0000256" key="3">
    <source>
        <dbReference type="ARBA" id="ARBA00022898"/>
    </source>
</evidence>
<evidence type="ECO:0000313" key="7">
    <source>
        <dbReference type="Proteomes" id="UP000095594"/>
    </source>
</evidence>
<dbReference type="Pfam" id="PF01063">
    <property type="entry name" value="Aminotran_4"/>
    <property type="match status" value="1"/>
</dbReference>
<dbReference type="GO" id="GO:0005829">
    <property type="term" value="C:cytosol"/>
    <property type="evidence" value="ECO:0007669"/>
    <property type="project" value="TreeGrafter"/>
</dbReference>
<evidence type="ECO:0000256" key="5">
    <source>
        <dbReference type="RuleBase" id="RU004516"/>
    </source>
</evidence>
<gene>
    <name evidence="6" type="primary">ilvE_1</name>
    <name evidence="6" type="ORF">ERS852471_00771</name>
</gene>
<proteinExistence type="inferred from homology"/>
<dbReference type="GO" id="GO:0046394">
    <property type="term" value="P:carboxylic acid biosynthetic process"/>
    <property type="evidence" value="ECO:0007669"/>
    <property type="project" value="UniProtKB-ARBA"/>
</dbReference>
<dbReference type="CDD" id="cd00449">
    <property type="entry name" value="PLPDE_IV"/>
    <property type="match status" value="1"/>
</dbReference>
<dbReference type="PROSITE" id="PS00770">
    <property type="entry name" value="AA_TRANSFER_CLASS_4"/>
    <property type="match status" value="1"/>
</dbReference>
<evidence type="ECO:0000256" key="1">
    <source>
        <dbReference type="ARBA" id="ARBA00001933"/>
    </source>
</evidence>
<dbReference type="PANTHER" id="PTHR42743:SF11">
    <property type="entry name" value="AMINODEOXYCHORISMATE LYASE"/>
    <property type="match status" value="1"/>
</dbReference>